<dbReference type="OrthoDB" id="9797680at2"/>
<evidence type="ECO:0000313" key="3">
    <source>
        <dbReference type="EMBL" id="RAH99235.1"/>
    </source>
</evidence>
<dbReference type="GO" id="GO:0003677">
    <property type="term" value="F:DNA binding"/>
    <property type="evidence" value="ECO:0007669"/>
    <property type="project" value="UniProtKB-UniRule"/>
</dbReference>
<keyword evidence="4" id="KW-1185">Reference proteome</keyword>
<dbReference type="Proteomes" id="UP000249590">
    <property type="component" value="Unassembled WGS sequence"/>
</dbReference>
<dbReference type="Pfam" id="PF08755">
    <property type="entry name" value="YccV-like"/>
    <property type="match status" value="1"/>
</dbReference>
<accession>A0A8B2NIM2</accession>
<dbReference type="Gene3D" id="2.30.30.390">
    <property type="entry name" value="Hemimethylated DNA-binding domain"/>
    <property type="match status" value="1"/>
</dbReference>
<reference evidence="3 4" key="1">
    <citation type="submission" date="2018-05" db="EMBL/GenBank/DDBJ databases">
        <title>Acuticoccus sediminis sp. nov., isolated from deep-sea sediment of Indian Ocean.</title>
        <authorList>
            <person name="Liu X."/>
            <person name="Lai Q."/>
            <person name="Du Y."/>
            <person name="Sun F."/>
            <person name="Zhang X."/>
            <person name="Wang S."/>
            <person name="Shao Z."/>
        </authorList>
    </citation>
    <scope>NUCLEOTIDE SEQUENCE [LARGE SCALE GENOMIC DNA]</scope>
    <source>
        <strain evidence="3 4">PTG4-2</strain>
    </source>
</reference>
<dbReference type="InterPro" id="IPR036623">
    <property type="entry name" value="Hemimethylated_DNA-bd_sf"/>
</dbReference>
<sequence length="103" mass="11510">MVVKSAKFNIGQAVRHRVYDFGGLVVDVDAIYSDNEETYKALPKAGRPDRNQPFYRVRVDYEGVESMAYVSEENLLADELGVYTRIDASAGPDDDGMLLSLMN</sequence>
<comment type="caution">
    <text evidence="3">The sequence shown here is derived from an EMBL/GenBank/DDBJ whole genome shotgun (WGS) entry which is preliminary data.</text>
</comment>
<dbReference type="NCBIfam" id="TIGR02097">
    <property type="entry name" value="yccV"/>
    <property type="match status" value="1"/>
</dbReference>
<dbReference type="InterPro" id="IPR011722">
    <property type="entry name" value="Hemimethylated_DNA-bd_dom"/>
</dbReference>
<organism evidence="3 4">
    <name type="scientific">Acuticoccus sediminis</name>
    <dbReference type="NCBI Taxonomy" id="2184697"/>
    <lineage>
        <taxon>Bacteria</taxon>
        <taxon>Pseudomonadati</taxon>
        <taxon>Pseudomonadota</taxon>
        <taxon>Alphaproteobacteria</taxon>
        <taxon>Hyphomicrobiales</taxon>
        <taxon>Amorphaceae</taxon>
        <taxon>Acuticoccus</taxon>
    </lineage>
</organism>
<dbReference type="AlphaFoldDB" id="A0A8B2NIM2"/>
<dbReference type="RefSeq" id="WP_111349326.1">
    <property type="nucleotide sequence ID" value="NZ_JAIWKD010000006.1"/>
</dbReference>
<feature type="domain" description="Hemimethylated DNA-binding" evidence="2">
    <location>
        <begin position="5"/>
        <end position="100"/>
    </location>
</feature>
<evidence type="ECO:0000259" key="2">
    <source>
        <dbReference type="SMART" id="SM00992"/>
    </source>
</evidence>
<keyword evidence="3" id="KW-0346">Stress response</keyword>
<gene>
    <name evidence="3" type="primary">hspQ</name>
    <name evidence="3" type="ORF">DLJ53_22085</name>
</gene>
<protein>
    <recommendedName>
        <fullName evidence="1">Heat shock protein HspQ</fullName>
    </recommendedName>
</protein>
<evidence type="ECO:0000256" key="1">
    <source>
        <dbReference type="NCBIfam" id="TIGR02097"/>
    </source>
</evidence>
<proteinExistence type="predicted"/>
<evidence type="ECO:0000313" key="4">
    <source>
        <dbReference type="Proteomes" id="UP000249590"/>
    </source>
</evidence>
<dbReference type="SMART" id="SM00992">
    <property type="entry name" value="YccV-like"/>
    <property type="match status" value="1"/>
</dbReference>
<name>A0A8B2NIM2_9HYPH</name>
<dbReference type="EMBL" id="QHHQ01000005">
    <property type="protein sequence ID" value="RAH99235.1"/>
    <property type="molecule type" value="Genomic_DNA"/>
</dbReference>
<dbReference type="SUPFAM" id="SSF141255">
    <property type="entry name" value="YccV-like"/>
    <property type="match status" value="1"/>
</dbReference>